<evidence type="ECO:0000313" key="8">
    <source>
        <dbReference type="EMBL" id="KAJ7685858.1"/>
    </source>
</evidence>
<evidence type="ECO:0000256" key="5">
    <source>
        <dbReference type="ARBA" id="ARBA00023136"/>
    </source>
</evidence>
<dbReference type="GO" id="GO:0016020">
    <property type="term" value="C:membrane"/>
    <property type="evidence" value="ECO:0007669"/>
    <property type="project" value="UniProtKB-SubCell"/>
</dbReference>
<evidence type="ECO:0000256" key="3">
    <source>
        <dbReference type="ARBA" id="ARBA00022692"/>
    </source>
</evidence>
<organism evidence="8 9">
    <name type="scientific">Mycena rosella</name>
    <name type="common">Pink bonnet</name>
    <name type="synonym">Agaricus rosellus</name>
    <dbReference type="NCBI Taxonomy" id="1033263"/>
    <lineage>
        <taxon>Eukaryota</taxon>
        <taxon>Fungi</taxon>
        <taxon>Dikarya</taxon>
        <taxon>Basidiomycota</taxon>
        <taxon>Agaricomycotina</taxon>
        <taxon>Agaricomycetes</taxon>
        <taxon>Agaricomycetidae</taxon>
        <taxon>Agaricales</taxon>
        <taxon>Marasmiineae</taxon>
        <taxon>Mycenaceae</taxon>
        <taxon>Mycena</taxon>
    </lineage>
</organism>
<evidence type="ECO:0000313" key="9">
    <source>
        <dbReference type="Proteomes" id="UP001221757"/>
    </source>
</evidence>
<keyword evidence="2" id="KW-0813">Transport</keyword>
<keyword evidence="4 6" id="KW-1133">Transmembrane helix</keyword>
<dbReference type="Proteomes" id="UP001221757">
    <property type="component" value="Unassembled WGS sequence"/>
</dbReference>
<protein>
    <recommendedName>
        <fullName evidence="7">Major facilitator superfamily (MFS) profile domain-containing protein</fullName>
    </recommendedName>
</protein>
<feature type="transmembrane region" description="Helical" evidence="6">
    <location>
        <begin position="43"/>
        <end position="64"/>
    </location>
</feature>
<dbReference type="GO" id="GO:0022857">
    <property type="term" value="F:transmembrane transporter activity"/>
    <property type="evidence" value="ECO:0007669"/>
    <property type="project" value="InterPro"/>
</dbReference>
<dbReference type="InterPro" id="IPR020846">
    <property type="entry name" value="MFS_dom"/>
</dbReference>
<evidence type="ECO:0000256" key="1">
    <source>
        <dbReference type="ARBA" id="ARBA00004141"/>
    </source>
</evidence>
<evidence type="ECO:0000259" key="7">
    <source>
        <dbReference type="PROSITE" id="PS50850"/>
    </source>
</evidence>
<feature type="transmembrane region" description="Helical" evidence="6">
    <location>
        <begin position="76"/>
        <end position="94"/>
    </location>
</feature>
<dbReference type="PANTHER" id="PTHR23504">
    <property type="entry name" value="MAJOR FACILITATOR SUPERFAMILY DOMAIN-CONTAINING PROTEIN 10"/>
    <property type="match status" value="1"/>
</dbReference>
<evidence type="ECO:0000256" key="2">
    <source>
        <dbReference type="ARBA" id="ARBA00022448"/>
    </source>
</evidence>
<name>A0AAD7DC67_MYCRO</name>
<comment type="subcellular location">
    <subcellularLocation>
        <location evidence="1">Membrane</location>
        <topology evidence="1">Multi-pass membrane protein</topology>
    </subcellularLocation>
</comment>
<proteinExistence type="predicted"/>
<sequence length="152" mass="16263">MPQTSKPIPKLQLAIAVLIQAAEGLSGLSGTRGLLEGTNEKTGYWAGVLESVFFVAEFLSVYSWGRASDRMGRRPVLLLGPLGLAFSLFGFGWSKNFWSLVVFRCAQGIFNGNIGKYTGGLPSSSPLTVQFRGCQDRHGGGDSFSVNLAAID</sequence>
<evidence type="ECO:0000256" key="6">
    <source>
        <dbReference type="SAM" id="Phobius"/>
    </source>
</evidence>
<dbReference type="AlphaFoldDB" id="A0AAD7DC67"/>
<dbReference type="SUPFAM" id="SSF103473">
    <property type="entry name" value="MFS general substrate transporter"/>
    <property type="match status" value="1"/>
</dbReference>
<dbReference type="PANTHER" id="PTHR23504:SF15">
    <property type="entry name" value="MAJOR FACILITATOR SUPERFAMILY (MFS) PROFILE DOMAIN-CONTAINING PROTEIN"/>
    <property type="match status" value="1"/>
</dbReference>
<dbReference type="Gene3D" id="1.20.1250.20">
    <property type="entry name" value="MFS general substrate transporter like domains"/>
    <property type="match status" value="1"/>
</dbReference>
<accession>A0AAD7DC67</accession>
<dbReference type="Pfam" id="PF07690">
    <property type="entry name" value="MFS_1"/>
    <property type="match status" value="1"/>
</dbReference>
<dbReference type="InterPro" id="IPR036259">
    <property type="entry name" value="MFS_trans_sf"/>
</dbReference>
<keyword evidence="5 6" id="KW-0472">Membrane</keyword>
<reference evidence="8" key="1">
    <citation type="submission" date="2023-03" db="EMBL/GenBank/DDBJ databases">
        <title>Massive genome expansion in bonnet fungi (Mycena s.s.) driven by repeated elements and novel gene families across ecological guilds.</title>
        <authorList>
            <consortium name="Lawrence Berkeley National Laboratory"/>
            <person name="Harder C.B."/>
            <person name="Miyauchi S."/>
            <person name="Viragh M."/>
            <person name="Kuo A."/>
            <person name="Thoen E."/>
            <person name="Andreopoulos B."/>
            <person name="Lu D."/>
            <person name="Skrede I."/>
            <person name="Drula E."/>
            <person name="Henrissat B."/>
            <person name="Morin E."/>
            <person name="Kohler A."/>
            <person name="Barry K."/>
            <person name="LaButti K."/>
            <person name="Morin E."/>
            <person name="Salamov A."/>
            <person name="Lipzen A."/>
            <person name="Mereny Z."/>
            <person name="Hegedus B."/>
            <person name="Baldrian P."/>
            <person name="Stursova M."/>
            <person name="Weitz H."/>
            <person name="Taylor A."/>
            <person name="Grigoriev I.V."/>
            <person name="Nagy L.G."/>
            <person name="Martin F."/>
            <person name="Kauserud H."/>
        </authorList>
    </citation>
    <scope>NUCLEOTIDE SEQUENCE</scope>
    <source>
        <strain evidence="8">CBHHK067</strain>
    </source>
</reference>
<feature type="domain" description="Major facilitator superfamily (MFS) profile" evidence="7">
    <location>
        <begin position="1"/>
        <end position="152"/>
    </location>
</feature>
<evidence type="ECO:0000256" key="4">
    <source>
        <dbReference type="ARBA" id="ARBA00022989"/>
    </source>
</evidence>
<dbReference type="InterPro" id="IPR011701">
    <property type="entry name" value="MFS"/>
</dbReference>
<dbReference type="PROSITE" id="PS50850">
    <property type="entry name" value="MFS"/>
    <property type="match status" value="1"/>
</dbReference>
<comment type="caution">
    <text evidence="8">The sequence shown here is derived from an EMBL/GenBank/DDBJ whole genome shotgun (WGS) entry which is preliminary data.</text>
</comment>
<dbReference type="EMBL" id="JARKIE010000102">
    <property type="protein sequence ID" value="KAJ7685858.1"/>
    <property type="molecule type" value="Genomic_DNA"/>
</dbReference>
<gene>
    <name evidence="8" type="ORF">B0H17DRAFT_1137339</name>
</gene>
<keyword evidence="9" id="KW-1185">Reference proteome</keyword>
<keyword evidence="3 6" id="KW-0812">Transmembrane</keyword>